<evidence type="ECO:0000259" key="3">
    <source>
        <dbReference type="Pfam" id="PF08124"/>
    </source>
</evidence>
<organism evidence="4 5">
    <name type="scientific">Lambdina fiscellaria nucleopolyhedrovirus</name>
    <dbReference type="NCBI Taxonomy" id="1642929"/>
    <lineage>
        <taxon>Viruses</taxon>
        <taxon>Viruses incertae sedis</taxon>
        <taxon>Naldaviricetes</taxon>
        <taxon>Lefavirales</taxon>
        <taxon>Baculoviridae</taxon>
        <taxon>Alphabaculovirus</taxon>
        <taxon>Alphabaculovirus lafiscellariae</taxon>
    </lineage>
</organism>
<dbReference type="InterPro" id="IPR006934">
    <property type="entry name" value="ODV-E66_C_baculovirus"/>
</dbReference>
<evidence type="ECO:0000256" key="1">
    <source>
        <dbReference type="SAM" id="MobiDB-lite"/>
    </source>
</evidence>
<protein>
    <submittedName>
        <fullName evidence="4">Odve66</fullName>
    </submittedName>
</protein>
<feature type="domain" description="Baculovirus ODV-E66 C-terminal" evidence="2">
    <location>
        <begin position="374"/>
        <end position="724"/>
    </location>
</feature>
<reference evidence="4 5" key="1">
    <citation type="journal article" date="2015" name="Genome Announc.">
        <title>Genome Sequence of an Alphabaculovirus Isolated from the Oak Looper, Lambdina fiscellaria, Contains a Putative 2-Kilobase-Pair Transposable Element Encoding a Transposase and a FLYWCH Domain-Containing Protein.</title>
        <authorList>
            <person name="Rohrmann G.F."/>
            <person name="Erlandson M.A."/>
            <person name="Theilmann D.A."/>
        </authorList>
    </citation>
    <scope>NUCLEOTIDE SEQUENCE [LARGE SCALE GENOMIC DNA]</scope>
    <source>
        <strain evidence="4">GR15</strain>
    </source>
</reference>
<evidence type="ECO:0000313" key="5">
    <source>
        <dbReference type="Proteomes" id="UP000201190"/>
    </source>
</evidence>
<evidence type="ECO:0000259" key="2">
    <source>
        <dbReference type="Pfam" id="PF04850"/>
    </source>
</evidence>
<dbReference type="Proteomes" id="UP000201190">
    <property type="component" value="Segment"/>
</dbReference>
<dbReference type="Gene3D" id="1.50.10.100">
    <property type="entry name" value="Chondroitin AC/alginate lyase"/>
    <property type="match status" value="1"/>
</dbReference>
<feature type="compositionally biased region" description="Low complexity" evidence="1">
    <location>
        <begin position="45"/>
        <end position="57"/>
    </location>
</feature>
<sequence length="760" mass="86467">MGANMSMGFNEDFNNYFHYLRQQRFIDNENDLTCNKNSYFYNTNIDDVNNDNYNDNNNNDDTDYNYNNSFYENASNDALVKPKRAQQQQRRRAHNANNATAQYQTTATATHRRALDADAHFYNTMYLNGDDNDLFVFEHYYLNTLVEKFMQKSEKIANPTVQFSRDDNVFVGLTPWTNVSHFGTFLHTMIGYGVRFRNAADPLYLDSQLAYNLYSGILSLYRHLPFPAPVNQAPWGAQADWYHFSITMPECLQNTCIVLRNYYDLDAICAAILDAYLPSPTYSLGWNRTAGNVMRMCLPYCYGQMLRGLSFDRIGLQTQVRYVLDLIAFSLVRSGNGIHYDYAYFDHTDVRAYGYLINSYFTFSYYNFVFGNDTVNMDNLYRSISLISNARGYANPAVLSRNGAHHSNVLGYFINYADGVFCADFSKILTLRNERYFGSAVGQTKGVAYYEADPTNERHAPLWAMTRKIWANNDTLIRYRAETLGLESGVLLTSSLDGVVPVPTTSTSTSSFHPAFARTTLVATSNAGAMAMHVKFTELNVEFHGYTLYHRHGMFQLYDRIKCATPLAFNPRCVVLTRDTRQDTGETKWTVAANIKSYNGVSAKHHNIVNNSAGLANFALRNHDAIGMQTLEQIISADSVNKGVGTACYSLLVQDTVDRDTTIVTRVDNYTFIVATNQNSIQALFAFPVIVLKDNETRQITISDASNESTNVHTLDFDKIEQPLSYFSLTINNLNSDYITKTENSFTFQSNQSNQFKFTF</sequence>
<name>A0A0E3Z5Y9_9ABAC</name>
<dbReference type="InterPro" id="IPR008929">
    <property type="entry name" value="Chondroitin_lyas"/>
</dbReference>
<dbReference type="Gene3D" id="2.70.98.100">
    <property type="entry name" value="Baculovirus E66 occlusion-derived virus envelope protein, domain 2"/>
    <property type="match status" value="1"/>
</dbReference>
<dbReference type="OrthoDB" id="1386at10239"/>
<accession>A0A0E3Z5Y9</accession>
<dbReference type="RefSeq" id="YP_009133219.1">
    <property type="nucleotide sequence ID" value="NC_026922.1"/>
</dbReference>
<dbReference type="Pfam" id="PF08124">
    <property type="entry name" value="Lyase_8_N"/>
    <property type="match status" value="1"/>
</dbReference>
<dbReference type="GO" id="GO:0019031">
    <property type="term" value="C:viral envelope"/>
    <property type="evidence" value="ECO:0007669"/>
    <property type="project" value="InterPro"/>
</dbReference>
<dbReference type="KEGG" id="vg:24170840"/>
<evidence type="ECO:0000313" key="4">
    <source>
        <dbReference type="EMBL" id="AKC91637.1"/>
    </source>
</evidence>
<dbReference type="InterPro" id="IPR012970">
    <property type="entry name" value="Lyase_8_alpha_N"/>
</dbReference>
<proteinExistence type="predicted"/>
<feature type="domain" description="Polysaccharide lyase 8 N-terminal alpha-helical" evidence="3">
    <location>
        <begin position="238"/>
        <end position="351"/>
    </location>
</feature>
<keyword evidence="5" id="KW-1185">Reference proteome</keyword>
<dbReference type="Pfam" id="PF04850">
    <property type="entry name" value="Baculo_E66"/>
    <property type="match status" value="1"/>
</dbReference>
<dbReference type="EMBL" id="KP752043">
    <property type="protein sequence ID" value="AKC91637.1"/>
    <property type="molecule type" value="Genomic_DNA"/>
</dbReference>
<feature type="region of interest" description="Disordered" evidence="1">
    <location>
        <begin position="45"/>
        <end position="64"/>
    </location>
</feature>
<dbReference type="InterPro" id="IPR043082">
    <property type="entry name" value="Baculo_ODV-E66_core"/>
</dbReference>
<dbReference type="SUPFAM" id="SSF48230">
    <property type="entry name" value="Chondroitin AC/alginate lyase"/>
    <property type="match status" value="1"/>
</dbReference>
<dbReference type="GeneID" id="24170840"/>